<feature type="signal peptide" evidence="3">
    <location>
        <begin position="1"/>
        <end position="24"/>
    </location>
</feature>
<reference evidence="4 5" key="2">
    <citation type="submission" date="2023-06" db="EMBL/GenBank/DDBJ databases">
        <authorList>
            <person name="Zeman M."/>
            <person name="Kubasova T."/>
            <person name="Jahodarova E."/>
            <person name="Nykrynova M."/>
            <person name="Rychlik I."/>
        </authorList>
    </citation>
    <scope>NUCLEOTIDE SEQUENCE [LARGE SCALE GENOMIC DNA]</scope>
    <source>
        <strain evidence="4 5">154_Feed</strain>
    </source>
</reference>
<feature type="region of interest" description="Disordered" evidence="1">
    <location>
        <begin position="28"/>
        <end position="55"/>
    </location>
</feature>
<feature type="compositionally biased region" description="Polar residues" evidence="1">
    <location>
        <begin position="889"/>
        <end position="899"/>
    </location>
</feature>
<dbReference type="RefSeq" id="WP_289545318.1">
    <property type="nucleotide sequence ID" value="NZ_JAUDDZ010000010.1"/>
</dbReference>
<gene>
    <name evidence="4" type="ORF">QUW28_07420</name>
</gene>
<evidence type="ECO:0000313" key="4">
    <source>
        <dbReference type="EMBL" id="MDM8275319.1"/>
    </source>
</evidence>
<evidence type="ECO:0000256" key="3">
    <source>
        <dbReference type="SAM" id="SignalP"/>
    </source>
</evidence>
<keyword evidence="2" id="KW-0472">Membrane</keyword>
<feature type="compositionally biased region" description="Low complexity" evidence="1">
    <location>
        <begin position="1048"/>
        <end position="1058"/>
    </location>
</feature>
<dbReference type="EMBL" id="JAUDDZ010000010">
    <property type="protein sequence ID" value="MDM8275319.1"/>
    <property type="molecule type" value="Genomic_DNA"/>
</dbReference>
<evidence type="ECO:0000256" key="1">
    <source>
        <dbReference type="SAM" id="MobiDB-lite"/>
    </source>
</evidence>
<feature type="chain" id="PRO_5045211179" description="VWA domain-containing protein" evidence="3">
    <location>
        <begin position="25"/>
        <end position="1106"/>
    </location>
</feature>
<protein>
    <recommendedName>
        <fullName evidence="6">VWA domain-containing protein</fullName>
    </recommendedName>
</protein>
<feature type="compositionally biased region" description="Acidic residues" evidence="1">
    <location>
        <begin position="990"/>
        <end position="1039"/>
    </location>
</feature>
<feature type="transmembrane region" description="Helical" evidence="2">
    <location>
        <begin position="1082"/>
        <end position="1103"/>
    </location>
</feature>
<keyword evidence="3" id="KW-0732">Signal</keyword>
<evidence type="ECO:0008006" key="6">
    <source>
        <dbReference type="Google" id="ProtNLM"/>
    </source>
</evidence>
<keyword evidence="5" id="KW-1185">Reference proteome</keyword>
<sequence>MARPIRRLAAIVLALGMAATLFLAAGAPASARPGPSNTTRSGAPAADDSQDESGSAIAGVTKLADPDTSSTWRDFLGAGEQDGSYSTANAGRIWVDGSVYSDEASADAAGMAAGSFKDPENDFLVSISAIAQAASIHQQDGGGHDVVFVVSLNGVLGSMTYAERPYADYVVSALNSAIGRLMAENDAGAKPTRVAVIGYSSETTVLMPLATYRPAVDGTYLSYDASEHAVNVTANVADGSAAATADARLGSGSYLQRGIYLAGDMLSRAGSADAQGRSPELIVMGVENPPMANTDIEKPPAYTGNPEGFLGPLPNAHETGYGTDSMFATMLTMRLVQQRVDDAYAQGGDQLTIYTTGIDTTDAVAYLLDTAEGQAARDLTATVGGSPVDLKENLAQAARAYAQATGQDDPTVTLELFGSGRSGIVAEPVKLPAIKGILDEGDPATLSCVHRYYSSRSASAVNWAFASALDEMFDVRYTSPVDADDALSGGARIEAHSTVGTGMEVASIAGVQYGDTLLTGSLAAQAIERSLKDPGDLSGATHEFDYLIKSINERYHLGYDAYKLFYDAMEDGQVSYDPASGAFSNRVSWYIDADHRMVAGSNGLPYRFASQREIDAVTTGTADAQAQQSIEQARAAGARAVCETYLYIGNLPNFYTGGDVALYDFYIAVETDLDTRGQAVYLSIPSDAVPALRTDVTLRANGDASMSIDGAQGLSPLRFVFEVAPRKELDDAIERVRSGEATTRGDVEAALGAAGYEDATGSLAATALLVEGAGSGAQAKTIVTGAAASGNSAYVLAQDQPLYTVASGAQPPSGTLPDPGDLTPLTRAPRAGETLYYMTTSYRATFADGSGTAPAEAYSAVHPYQVAEEESPSWHIGDDGSYELDAGTPASSSETATVQTAKTANATGTATYSQSLTGARTDGRLALSAALGNNGTYRFETEQKEPEPGEPGTEDPDPEEPETPDPDEPGTEDPDPDTPETPDPEKPGTDDPDPETPDPEEPDPEEPETPDPEEPESPDPEGPDDPDPSTPLDPDEETGSDPGDQPPSTETGTGTGSSAHDDEDAPGTSETLAGTGDSSGSALAAMLGIAGVTACAAGIVLHLRRK</sequence>
<feature type="region of interest" description="Disordered" evidence="1">
    <location>
        <begin position="806"/>
        <end position="827"/>
    </location>
</feature>
<evidence type="ECO:0000313" key="5">
    <source>
        <dbReference type="Proteomes" id="UP001529421"/>
    </source>
</evidence>
<proteinExistence type="predicted"/>
<comment type="caution">
    <text evidence="4">The sequence shown here is derived from an EMBL/GenBank/DDBJ whole genome shotgun (WGS) entry which is preliminary data.</text>
</comment>
<feature type="region of interest" description="Disordered" evidence="1">
    <location>
        <begin position="869"/>
        <end position="902"/>
    </location>
</feature>
<reference evidence="5" key="1">
    <citation type="submission" date="2023-06" db="EMBL/GenBank/DDBJ databases">
        <title>Identification and characterization of horizontal gene transfer across gut microbiota members of farm animals based on homology search.</title>
        <authorList>
            <person name="Zeman M."/>
            <person name="Kubasova T."/>
            <person name="Jahodarova E."/>
            <person name="Nykrynova M."/>
            <person name="Rychlik I."/>
        </authorList>
    </citation>
    <scope>NUCLEOTIDE SEQUENCE [LARGE SCALE GENOMIC DNA]</scope>
    <source>
        <strain evidence="5">154_Feed</strain>
    </source>
</reference>
<keyword evidence="2" id="KW-1133">Transmembrane helix</keyword>
<accession>A0ABT7V9Y1</accession>
<feature type="compositionally biased region" description="Acidic residues" evidence="1">
    <location>
        <begin position="952"/>
        <end position="982"/>
    </location>
</feature>
<dbReference type="Proteomes" id="UP001529421">
    <property type="component" value="Unassembled WGS sequence"/>
</dbReference>
<feature type="region of interest" description="Disordered" evidence="1">
    <location>
        <begin position="937"/>
        <end position="1080"/>
    </location>
</feature>
<evidence type="ECO:0000256" key="2">
    <source>
        <dbReference type="SAM" id="Phobius"/>
    </source>
</evidence>
<feature type="compositionally biased region" description="Polar residues" evidence="1">
    <location>
        <begin position="1068"/>
        <end position="1080"/>
    </location>
</feature>
<organism evidence="4 5">
    <name type="scientific">Enorma phocaeensis</name>
    <dbReference type="NCBI Taxonomy" id="1871019"/>
    <lineage>
        <taxon>Bacteria</taxon>
        <taxon>Bacillati</taxon>
        <taxon>Actinomycetota</taxon>
        <taxon>Coriobacteriia</taxon>
        <taxon>Coriobacteriales</taxon>
        <taxon>Coriobacteriaceae</taxon>
        <taxon>Enorma</taxon>
    </lineage>
</organism>
<keyword evidence="2" id="KW-0812">Transmembrane</keyword>
<name>A0ABT7V9Y1_9ACTN</name>